<dbReference type="AlphaFoldDB" id="A0A6J4K1G1"/>
<proteinExistence type="predicted"/>
<feature type="non-terminal residue" evidence="2">
    <location>
        <position position="347"/>
    </location>
</feature>
<evidence type="ECO:0000313" key="2">
    <source>
        <dbReference type="EMBL" id="CAA9293178.1"/>
    </source>
</evidence>
<evidence type="ECO:0000256" key="1">
    <source>
        <dbReference type="SAM" id="MobiDB-lite"/>
    </source>
</evidence>
<feature type="region of interest" description="Disordered" evidence="1">
    <location>
        <begin position="1"/>
        <end position="31"/>
    </location>
</feature>
<dbReference type="EMBL" id="CADCTT010000054">
    <property type="protein sequence ID" value="CAA9293178.1"/>
    <property type="molecule type" value="Genomic_DNA"/>
</dbReference>
<organism evidence="2">
    <name type="scientific">uncultured Friedmanniella sp</name>
    <dbReference type="NCBI Taxonomy" id="335381"/>
    <lineage>
        <taxon>Bacteria</taxon>
        <taxon>Bacillati</taxon>
        <taxon>Actinomycetota</taxon>
        <taxon>Actinomycetes</taxon>
        <taxon>Propionibacteriales</taxon>
        <taxon>Nocardioidaceae</taxon>
        <taxon>Friedmanniella</taxon>
        <taxon>environmental samples</taxon>
    </lineage>
</organism>
<feature type="compositionally biased region" description="Low complexity" evidence="1">
    <location>
        <begin position="324"/>
        <end position="333"/>
    </location>
</feature>
<accession>A0A6J4K1G1</accession>
<gene>
    <name evidence="2" type="ORF">AVDCRST_MAG61-348</name>
</gene>
<feature type="non-terminal residue" evidence="2">
    <location>
        <position position="1"/>
    </location>
</feature>
<protein>
    <submittedName>
        <fullName evidence="2">Uncharacterized protein</fullName>
    </submittedName>
</protein>
<feature type="compositionally biased region" description="Basic and acidic residues" evidence="1">
    <location>
        <begin position="218"/>
        <end position="237"/>
    </location>
</feature>
<feature type="region of interest" description="Disordered" evidence="1">
    <location>
        <begin position="74"/>
        <end position="347"/>
    </location>
</feature>
<reference evidence="2" key="1">
    <citation type="submission" date="2020-02" db="EMBL/GenBank/DDBJ databases">
        <authorList>
            <person name="Meier V. D."/>
        </authorList>
    </citation>
    <scope>NUCLEOTIDE SEQUENCE</scope>
    <source>
        <strain evidence="2">AVDCRST_MAG61</strain>
    </source>
</reference>
<sequence length="347" mass="35782">EQRPTRIPNRGGQPRATGDGQRDAPPLVADRAADAGWWGADRAAVSGQRRARRAVGHRGAGSDLGCVAELRFRPGAAGGAGRGAPAHRPRRPCPAGGGARPPGAAVAGARRSRRRVLRRLPGPGGTLAGTHLLRPVLRRRPGGDGPGGGPLRLGSERGDRAQRGPADQRCAGRGGGRPLRRGAASRGARHGRPAAARGPAVVCRCGQQRAAGSQRPAGRSDRPLGHHLEQLPRRDRGAGGLLRGDPAAPRPADRAAGGARALSRRAVRDRLHLGRNRHGPDPRGAGGRGLRRRRAGADRGGDQPAGRPGPTRPGHLAGGGRQPGRGCCRRPQPAHAHGFGHLGTAAL</sequence>
<name>A0A6J4K1G1_9ACTN</name>